<reference evidence="1 2" key="1">
    <citation type="journal article" date="2014" name="PLoS Genet.">
        <title>Phylogenetically driven sequencing of extremely halophilic archaea reveals strategies for static and dynamic osmo-response.</title>
        <authorList>
            <person name="Becker E.A."/>
            <person name="Seitzer P.M."/>
            <person name="Tritt A."/>
            <person name="Larsen D."/>
            <person name="Krusor M."/>
            <person name="Yao A.I."/>
            <person name="Wu D."/>
            <person name="Madern D."/>
            <person name="Eisen J.A."/>
            <person name="Darling A.E."/>
            <person name="Facciotti M.T."/>
        </authorList>
    </citation>
    <scope>NUCLEOTIDE SEQUENCE [LARGE SCALE GENOMIC DNA]</scope>
    <source>
        <strain evidence="1 2">JCM 13563</strain>
    </source>
</reference>
<dbReference type="AlphaFoldDB" id="M0CRK4"/>
<accession>M0CRK4</accession>
<comment type="caution">
    <text evidence="1">The sequence shown here is derived from an EMBL/GenBank/DDBJ whole genome shotgun (WGS) entry which is preliminary data.</text>
</comment>
<evidence type="ECO:0000313" key="2">
    <source>
        <dbReference type="Proteomes" id="UP000011615"/>
    </source>
</evidence>
<evidence type="ECO:0000313" key="1">
    <source>
        <dbReference type="EMBL" id="ELZ25905.1"/>
    </source>
</evidence>
<dbReference type="eggNOG" id="arCOG02829">
    <property type="taxonomic scope" value="Archaea"/>
</dbReference>
<gene>
    <name evidence="1" type="ORF">C476_00602</name>
</gene>
<keyword evidence="2" id="KW-1185">Reference proteome</keyword>
<organism evidence="1 2">
    <name type="scientific">Natrinema limicola JCM 13563</name>
    <dbReference type="NCBI Taxonomy" id="1230457"/>
    <lineage>
        <taxon>Archaea</taxon>
        <taxon>Methanobacteriati</taxon>
        <taxon>Methanobacteriota</taxon>
        <taxon>Stenosarchaea group</taxon>
        <taxon>Halobacteria</taxon>
        <taxon>Halobacteriales</taxon>
        <taxon>Natrialbaceae</taxon>
        <taxon>Natrinema</taxon>
    </lineage>
</organism>
<sequence>MKVRDGSVDQRIEQIESDDDRKLIREDRADEEVILVILENTTEDQADNIITNIELFTNVLQSTKYRQVDETAENRVYVPQDGWFGGHRFRPYRITDSAGQVIVDKDSYEVKSANVSWDRTSDTETYAQYLINRVIADETETIDLRFESDTDVAETEVPQWVENAQEEAK</sequence>
<proteinExistence type="predicted"/>
<dbReference type="EMBL" id="AOIT01000010">
    <property type="protein sequence ID" value="ELZ25905.1"/>
    <property type="molecule type" value="Genomic_DNA"/>
</dbReference>
<dbReference type="Proteomes" id="UP000011615">
    <property type="component" value="Unassembled WGS sequence"/>
</dbReference>
<protein>
    <submittedName>
        <fullName evidence="1">Uncharacterized protein</fullName>
    </submittedName>
</protein>
<name>M0CRK4_9EURY</name>